<name>A0A6N2T5S6_9FIRM</name>
<gene>
    <name evidence="2" type="ORF">AVLFYP127_00440</name>
</gene>
<keyword evidence="1" id="KW-0175">Coiled coil</keyword>
<dbReference type="EMBL" id="CACRSW010000023">
    <property type="protein sequence ID" value="VYS99470.1"/>
    <property type="molecule type" value="Genomic_DNA"/>
</dbReference>
<dbReference type="AlphaFoldDB" id="A0A6N2T5S6"/>
<organism evidence="2">
    <name type="scientific">Anaerococcus vaginalis</name>
    <dbReference type="NCBI Taxonomy" id="33037"/>
    <lineage>
        <taxon>Bacteria</taxon>
        <taxon>Bacillati</taxon>
        <taxon>Bacillota</taxon>
        <taxon>Tissierellia</taxon>
        <taxon>Tissierellales</taxon>
        <taxon>Peptoniphilaceae</taxon>
        <taxon>Anaerococcus</taxon>
    </lineage>
</organism>
<sequence length="156" mass="18560">MVYRKRKSRLEVENEIERERVKKILKKYKYDLDYIYMKMDKRDNLRASIDGIKACMSDSEAVQGGGSTQEEKIIKVIDKINEIDKEIKEIRLENADIRYALKNLKDDDYRSIVYHIWINDDLTMEEMGKKLHLSKSAIWKKSDHALKAISKILKKY</sequence>
<dbReference type="Pfam" id="PF07374">
    <property type="entry name" value="DUF1492"/>
    <property type="match status" value="1"/>
</dbReference>
<evidence type="ECO:0000256" key="1">
    <source>
        <dbReference type="SAM" id="Coils"/>
    </source>
</evidence>
<accession>A0A6N2T5S6</accession>
<protein>
    <submittedName>
        <fullName evidence="2">Uncharacterized protein</fullName>
    </submittedName>
</protein>
<dbReference type="InterPro" id="IPR010861">
    <property type="entry name" value="DUF1492"/>
</dbReference>
<feature type="coiled-coil region" evidence="1">
    <location>
        <begin position="73"/>
        <end position="107"/>
    </location>
</feature>
<dbReference type="RefSeq" id="WP_156329021.1">
    <property type="nucleotide sequence ID" value="NZ_CACRSW010000023.1"/>
</dbReference>
<evidence type="ECO:0000313" key="2">
    <source>
        <dbReference type="EMBL" id="VYS99470.1"/>
    </source>
</evidence>
<proteinExistence type="predicted"/>
<reference evidence="2" key="1">
    <citation type="submission" date="2019-11" db="EMBL/GenBank/DDBJ databases">
        <authorList>
            <person name="Feng L."/>
        </authorList>
    </citation>
    <scope>NUCLEOTIDE SEQUENCE</scope>
    <source>
        <strain evidence="2">AvaginalisLFYP127</strain>
    </source>
</reference>